<dbReference type="SUPFAM" id="SSF48403">
    <property type="entry name" value="Ankyrin repeat"/>
    <property type="match status" value="1"/>
</dbReference>
<evidence type="ECO:0000256" key="3">
    <source>
        <dbReference type="PROSITE-ProRule" id="PRU00023"/>
    </source>
</evidence>
<gene>
    <name evidence="4" type="ORF">LY79DRAFT_478019</name>
</gene>
<dbReference type="Proteomes" id="UP001230504">
    <property type="component" value="Unassembled WGS sequence"/>
</dbReference>
<evidence type="ECO:0000313" key="5">
    <source>
        <dbReference type="Proteomes" id="UP001230504"/>
    </source>
</evidence>
<dbReference type="SMART" id="SM00248">
    <property type="entry name" value="ANK"/>
    <property type="match status" value="5"/>
</dbReference>
<evidence type="ECO:0000313" key="4">
    <source>
        <dbReference type="EMBL" id="KAK1598852.1"/>
    </source>
</evidence>
<feature type="repeat" description="ANK" evidence="3">
    <location>
        <begin position="15"/>
        <end position="47"/>
    </location>
</feature>
<feature type="non-terminal residue" evidence="4">
    <location>
        <position position="223"/>
    </location>
</feature>
<dbReference type="InterPro" id="IPR050889">
    <property type="entry name" value="Dendritic_Spine_Reg/Scaffold"/>
</dbReference>
<name>A0AAD8QAB5_9PEZI</name>
<dbReference type="Gene3D" id="1.25.40.20">
    <property type="entry name" value="Ankyrin repeat-containing domain"/>
    <property type="match status" value="2"/>
</dbReference>
<protein>
    <submittedName>
        <fullName evidence="4">Ankyrin repeat-containing domain protein</fullName>
    </submittedName>
</protein>
<dbReference type="PANTHER" id="PTHR24166:SF48">
    <property type="entry name" value="PROTEIN VAPYRIN"/>
    <property type="match status" value="1"/>
</dbReference>
<dbReference type="RefSeq" id="XP_060419514.1">
    <property type="nucleotide sequence ID" value="XM_060553248.1"/>
</dbReference>
<keyword evidence="2 3" id="KW-0040">ANK repeat</keyword>
<comment type="caution">
    <text evidence="4">The sequence shown here is derived from an EMBL/GenBank/DDBJ whole genome shotgun (WGS) entry which is preliminary data.</text>
</comment>
<accession>A0AAD8QAB5</accession>
<feature type="repeat" description="ANK" evidence="3">
    <location>
        <begin position="123"/>
        <end position="155"/>
    </location>
</feature>
<dbReference type="PROSITE" id="PS50088">
    <property type="entry name" value="ANK_REPEAT"/>
    <property type="match status" value="2"/>
</dbReference>
<dbReference type="GeneID" id="85437488"/>
<evidence type="ECO:0000256" key="2">
    <source>
        <dbReference type="ARBA" id="ARBA00023043"/>
    </source>
</evidence>
<dbReference type="AlphaFoldDB" id="A0AAD8QAB5"/>
<dbReference type="PROSITE" id="PS50297">
    <property type="entry name" value="ANK_REP_REGION"/>
    <property type="match status" value="2"/>
</dbReference>
<dbReference type="InterPro" id="IPR036770">
    <property type="entry name" value="Ankyrin_rpt-contain_sf"/>
</dbReference>
<dbReference type="EMBL" id="JAHLJV010000003">
    <property type="protein sequence ID" value="KAK1598852.1"/>
    <property type="molecule type" value="Genomic_DNA"/>
</dbReference>
<reference evidence="4" key="1">
    <citation type="submission" date="2021-06" db="EMBL/GenBank/DDBJ databases">
        <title>Comparative genomics, transcriptomics and evolutionary studies reveal genomic signatures of adaptation to plant cell wall in hemibiotrophic fungi.</title>
        <authorList>
            <consortium name="DOE Joint Genome Institute"/>
            <person name="Baroncelli R."/>
            <person name="Diaz J.F."/>
            <person name="Benocci T."/>
            <person name="Peng M."/>
            <person name="Battaglia E."/>
            <person name="Haridas S."/>
            <person name="Andreopoulos W."/>
            <person name="Labutti K."/>
            <person name="Pangilinan J."/>
            <person name="Floch G.L."/>
            <person name="Makela M.R."/>
            <person name="Henrissat B."/>
            <person name="Grigoriev I.V."/>
            <person name="Crouch J.A."/>
            <person name="De Vries R.P."/>
            <person name="Sukno S.A."/>
            <person name="Thon M.R."/>
        </authorList>
    </citation>
    <scope>NUCLEOTIDE SEQUENCE</scope>
    <source>
        <strain evidence="4">CBS 125086</strain>
    </source>
</reference>
<keyword evidence="1" id="KW-0677">Repeat</keyword>
<proteinExistence type="predicted"/>
<evidence type="ECO:0000256" key="1">
    <source>
        <dbReference type="ARBA" id="ARBA00022737"/>
    </source>
</evidence>
<organism evidence="4 5">
    <name type="scientific">Colletotrichum navitas</name>
    <dbReference type="NCBI Taxonomy" id="681940"/>
    <lineage>
        <taxon>Eukaryota</taxon>
        <taxon>Fungi</taxon>
        <taxon>Dikarya</taxon>
        <taxon>Ascomycota</taxon>
        <taxon>Pezizomycotina</taxon>
        <taxon>Sordariomycetes</taxon>
        <taxon>Hypocreomycetidae</taxon>
        <taxon>Glomerellales</taxon>
        <taxon>Glomerellaceae</taxon>
        <taxon>Colletotrichum</taxon>
        <taxon>Colletotrichum graminicola species complex</taxon>
    </lineage>
</organism>
<sequence>MLFKHGAVLNCKDTIGETPLFSAVRRSVGPIFNHLLELGADVSATDTRGQTALFALSTTGYSLYLADKGPRLLQKGLDPMHRDNLGQTFLHVACQSAEVCRLYLDFVREAVKFGLDVDALDGSGRTPLMNAARSGNQDFVLFLLTLGVDANKVDRDGRTPLTEAIRSCNGRSDGHDTVVHRFLEYGVKPHASSEAEHNPLFLAVEIAPHYVVEQLLGHIDIGI</sequence>
<keyword evidence="5" id="KW-1185">Reference proteome</keyword>
<dbReference type="PANTHER" id="PTHR24166">
    <property type="entry name" value="ROLLING PEBBLES, ISOFORM B"/>
    <property type="match status" value="1"/>
</dbReference>
<dbReference type="Pfam" id="PF12796">
    <property type="entry name" value="Ank_2"/>
    <property type="match status" value="1"/>
</dbReference>
<dbReference type="InterPro" id="IPR002110">
    <property type="entry name" value="Ankyrin_rpt"/>
</dbReference>